<accession>A0ABS9ECS0</accession>
<reference evidence="2" key="1">
    <citation type="submission" date="2022-01" db="EMBL/GenBank/DDBJ databases">
        <title>Gillisia lutea sp. nov., isolated from marine plastic residues from the Malvarosa beach (Valencia, Spain).</title>
        <authorList>
            <person name="Vidal-Verdu A."/>
            <person name="Molina-Menor E."/>
            <person name="Satari L."/>
            <person name="Pascual J."/>
            <person name="Pereto J."/>
            <person name="Porcar M."/>
        </authorList>
    </citation>
    <scope>NUCLEOTIDE SEQUENCE</scope>
    <source>
        <strain evidence="2">M10.2A</strain>
    </source>
</reference>
<evidence type="ECO:0000313" key="3">
    <source>
        <dbReference type="Proteomes" id="UP001179363"/>
    </source>
</evidence>
<keyword evidence="3" id="KW-1185">Reference proteome</keyword>
<protein>
    <submittedName>
        <fullName evidence="2">Uncharacterized protein</fullName>
    </submittedName>
</protein>
<dbReference type="EMBL" id="JAKGTH010000006">
    <property type="protein sequence ID" value="MCF4100677.1"/>
    <property type="molecule type" value="Genomic_DNA"/>
</dbReference>
<dbReference type="Proteomes" id="UP001179363">
    <property type="component" value="Unassembled WGS sequence"/>
</dbReference>
<feature type="chain" id="PRO_5046938812" evidence="1">
    <location>
        <begin position="22"/>
        <end position="149"/>
    </location>
</feature>
<gene>
    <name evidence="2" type="ORF">L1I30_03260</name>
</gene>
<organism evidence="2 3">
    <name type="scientific">Gillisia lutea</name>
    <dbReference type="NCBI Taxonomy" id="2909668"/>
    <lineage>
        <taxon>Bacteria</taxon>
        <taxon>Pseudomonadati</taxon>
        <taxon>Bacteroidota</taxon>
        <taxon>Flavobacteriia</taxon>
        <taxon>Flavobacteriales</taxon>
        <taxon>Flavobacteriaceae</taxon>
        <taxon>Gillisia</taxon>
    </lineage>
</organism>
<feature type="signal peptide" evidence="1">
    <location>
        <begin position="1"/>
        <end position="21"/>
    </location>
</feature>
<name>A0ABS9ECS0_9FLAO</name>
<evidence type="ECO:0000313" key="2">
    <source>
        <dbReference type="EMBL" id="MCF4100677.1"/>
    </source>
</evidence>
<dbReference type="PROSITE" id="PS51257">
    <property type="entry name" value="PROKAR_LIPOPROTEIN"/>
    <property type="match status" value="1"/>
</dbReference>
<evidence type="ECO:0000256" key="1">
    <source>
        <dbReference type="SAM" id="SignalP"/>
    </source>
</evidence>
<dbReference type="RefSeq" id="WP_236132815.1">
    <property type="nucleotide sequence ID" value="NZ_JAKGTH010000006.1"/>
</dbReference>
<comment type="caution">
    <text evidence="2">The sequence shown here is derived from an EMBL/GenBank/DDBJ whole genome shotgun (WGS) entry which is preliminary data.</text>
</comment>
<proteinExistence type="predicted"/>
<keyword evidence="1" id="KW-0732">Signal</keyword>
<sequence length="149" mass="16876">MKNLLLVCSAVLAVIMFSSCAGNKDLQERSPAQFGEAYFDVQGNITTFYLPVNAIQTERIRLDSIYFRNMMAPLEKDPSTPGLYIAKLTSGKRDFIMSSDPTEEYANKMPIKSDLPDFKIQDNEAILLFSQNGKSKYFKLKGIKERSQE</sequence>